<evidence type="ECO:0000256" key="1">
    <source>
        <dbReference type="ARBA" id="ARBA00008848"/>
    </source>
</evidence>
<dbReference type="PANTHER" id="PTHR16052:SF0">
    <property type="entry name" value="TBCC DOMAIN-CONTAINING PROTEIN 1"/>
    <property type="match status" value="1"/>
</dbReference>
<dbReference type="OrthoDB" id="427777at2759"/>
<dbReference type="PANTHER" id="PTHR16052">
    <property type="entry name" value="TBCC DOMAIN-CONTAINING PROTEIN 1"/>
    <property type="match status" value="1"/>
</dbReference>
<dbReference type="Gene3D" id="2.160.20.70">
    <property type="match status" value="1"/>
</dbReference>
<evidence type="ECO:0000313" key="3">
    <source>
        <dbReference type="EMBL" id="EAY22919.1"/>
    </source>
</evidence>
<gene>
    <name evidence="3" type="ORF">TVAG_076660</name>
</gene>
<dbReference type="SMR" id="A2D9R3"/>
<dbReference type="InterPro" id="IPR017901">
    <property type="entry name" value="C-CAP_CF_C-like"/>
</dbReference>
<dbReference type="RefSeq" id="XP_001583905.1">
    <property type="nucleotide sequence ID" value="XM_001583855.1"/>
</dbReference>
<evidence type="ECO:0000259" key="2">
    <source>
        <dbReference type="PROSITE" id="PS51329"/>
    </source>
</evidence>
<dbReference type="KEGG" id="tva:5468478"/>
<proteinExistence type="inferred from homology"/>
<dbReference type="Pfam" id="PF07986">
    <property type="entry name" value="TBCC"/>
    <property type="match status" value="1"/>
</dbReference>
<accession>A2D9R3</accession>
<sequence>MLKFNLQEQSDANICIKDTQAKDITIGNCKNCSIYILKEIVNISFTDITDCIVFISKCNKMNVINSTQSKFTTFSSQLQIENSKDSTFFLFTLNPTIIKNKSTGIAVGPYNAAHKSFTIPNGNNLWDKYNVEQGSQAYILDPYDFEPFAIPFGEEPNGIVSTIPPTYSQALAQREKVSEERRKLAMEFCQRAPAYASQFRERIAEAFRSTQKQRSVYLTY</sequence>
<dbReference type="InterPro" id="IPR016098">
    <property type="entry name" value="CAP/MinC_C"/>
</dbReference>
<dbReference type="VEuPathDB" id="TrichDB:TVAG_076660"/>
<dbReference type="Proteomes" id="UP000001542">
    <property type="component" value="Unassembled WGS sequence"/>
</dbReference>
<dbReference type="EMBL" id="DS113181">
    <property type="protein sequence ID" value="EAY22919.1"/>
    <property type="molecule type" value="Genomic_DNA"/>
</dbReference>
<dbReference type="AlphaFoldDB" id="A2D9R3"/>
<dbReference type="VEuPathDB" id="TrichDB:TVAGG3_0292150"/>
<dbReference type="PROSITE" id="PS51329">
    <property type="entry name" value="C_CAP_COFACTOR_C"/>
    <property type="match status" value="1"/>
</dbReference>
<organism evidence="3 4">
    <name type="scientific">Trichomonas vaginalis (strain ATCC PRA-98 / G3)</name>
    <dbReference type="NCBI Taxonomy" id="412133"/>
    <lineage>
        <taxon>Eukaryota</taxon>
        <taxon>Metamonada</taxon>
        <taxon>Parabasalia</taxon>
        <taxon>Trichomonadida</taxon>
        <taxon>Trichomonadidae</taxon>
        <taxon>Trichomonas</taxon>
    </lineage>
</organism>
<name>A2D9R3_TRIV3</name>
<evidence type="ECO:0000313" key="4">
    <source>
        <dbReference type="Proteomes" id="UP000001542"/>
    </source>
</evidence>
<dbReference type="InParanoid" id="A2D9R3"/>
<reference evidence="3" key="1">
    <citation type="submission" date="2006-10" db="EMBL/GenBank/DDBJ databases">
        <authorList>
            <person name="Amadeo P."/>
            <person name="Zhao Q."/>
            <person name="Wortman J."/>
            <person name="Fraser-Liggett C."/>
            <person name="Carlton J."/>
        </authorList>
    </citation>
    <scope>NUCLEOTIDE SEQUENCE</scope>
    <source>
        <strain evidence="3">G3</strain>
    </source>
</reference>
<reference evidence="3" key="2">
    <citation type="journal article" date="2007" name="Science">
        <title>Draft genome sequence of the sexually transmitted pathogen Trichomonas vaginalis.</title>
        <authorList>
            <person name="Carlton J.M."/>
            <person name="Hirt R.P."/>
            <person name="Silva J.C."/>
            <person name="Delcher A.L."/>
            <person name="Schatz M."/>
            <person name="Zhao Q."/>
            <person name="Wortman J.R."/>
            <person name="Bidwell S.L."/>
            <person name="Alsmark U.C.M."/>
            <person name="Besteiro S."/>
            <person name="Sicheritz-Ponten T."/>
            <person name="Noel C.J."/>
            <person name="Dacks J.B."/>
            <person name="Foster P.G."/>
            <person name="Simillion C."/>
            <person name="Van de Peer Y."/>
            <person name="Miranda-Saavedra D."/>
            <person name="Barton G.J."/>
            <person name="Westrop G.D."/>
            <person name="Mueller S."/>
            <person name="Dessi D."/>
            <person name="Fiori P.L."/>
            <person name="Ren Q."/>
            <person name="Paulsen I."/>
            <person name="Zhang H."/>
            <person name="Bastida-Corcuera F.D."/>
            <person name="Simoes-Barbosa A."/>
            <person name="Brown M.T."/>
            <person name="Hayes R.D."/>
            <person name="Mukherjee M."/>
            <person name="Okumura C.Y."/>
            <person name="Schneider R."/>
            <person name="Smith A.J."/>
            <person name="Vanacova S."/>
            <person name="Villalvazo M."/>
            <person name="Haas B.J."/>
            <person name="Pertea M."/>
            <person name="Feldblyum T.V."/>
            <person name="Utterback T.R."/>
            <person name="Shu C.L."/>
            <person name="Osoegawa K."/>
            <person name="de Jong P.J."/>
            <person name="Hrdy I."/>
            <person name="Horvathova L."/>
            <person name="Zubacova Z."/>
            <person name="Dolezal P."/>
            <person name="Malik S.B."/>
            <person name="Logsdon J.M. Jr."/>
            <person name="Henze K."/>
            <person name="Gupta A."/>
            <person name="Wang C.C."/>
            <person name="Dunne R.L."/>
            <person name="Upcroft J.A."/>
            <person name="Upcroft P."/>
            <person name="White O."/>
            <person name="Salzberg S.L."/>
            <person name="Tang P."/>
            <person name="Chiu C.-H."/>
            <person name="Lee Y.-S."/>
            <person name="Embley T.M."/>
            <person name="Coombs G.H."/>
            <person name="Mottram J.C."/>
            <person name="Tachezy J."/>
            <person name="Fraser-Liggett C.M."/>
            <person name="Johnson P.J."/>
        </authorList>
    </citation>
    <scope>NUCLEOTIDE SEQUENCE [LARGE SCALE GENOMIC DNA]</scope>
    <source>
        <strain evidence="3">G3</strain>
    </source>
</reference>
<dbReference type="InterPro" id="IPR039589">
    <property type="entry name" value="TBCC1"/>
</dbReference>
<dbReference type="InterPro" id="IPR012945">
    <property type="entry name" value="Tubulin-bd_cofactor_C_dom"/>
</dbReference>
<protein>
    <recommendedName>
        <fullName evidence="2">C-CAP/cofactor C-like domain-containing protein</fullName>
    </recommendedName>
</protein>
<keyword evidence="4" id="KW-1185">Reference proteome</keyword>
<dbReference type="STRING" id="5722.A2D9R3"/>
<feature type="domain" description="C-CAP/cofactor C-like" evidence="2">
    <location>
        <begin position="1"/>
        <end position="131"/>
    </location>
</feature>
<comment type="similarity">
    <text evidence="1">Belongs to the TBCC family.</text>
</comment>